<feature type="region of interest" description="Disordered" evidence="2">
    <location>
        <begin position="1"/>
        <end position="104"/>
    </location>
</feature>
<proteinExistence type="predicted"/>
<dbReference type="EMBL" id="JAPMSZ010000002">
    <property type="protein sequence ID" value="KAJ5111879.1"/>
    <property type="molecule type" value="Genomic_DNA"/>
</dbReference>
<keyword evidence="1" id="KW-0175">Coiled coil</keyword>
<dbReference type="EMBL" id="JAPMSZ010000002">
    <property type="protein sequence ID" value="KAJ5111828.1"/>
    <property type="molecule type" value="Genomic_DNA"/>
</dbReference>
<reference evidence="4" key="1">
    <citation type="submission" date="2022-11" db="EMBL/GenBank/DDBJ databases">
        <authorList>
            <person name="Petersen C."/>
        </authorList>
    </citation>
    <scope>NUCLEOTIDE SEQUENCE</scope>
    <source>
        <strain evidence="4">IBT 34128</strain>
    </source>
</reference>
<dbReference type="Gene3D" id="1.20.5.340">
    <property type="match status" value="1"/>
</dbReference>
<accession>A0A9W9G488</accession>
<feature type="compositionally biased region" description="Polar residues" evidence="2">
    <location>
        <begin position="1"/>
        <end position="13"/>
    </location>
</feature>
<feature type="compositionally biased region" description="Acidic residues" evidence="2">
    <location>
        <begin position="59"/>
        <end position="77"/>
    </location>
</feature>
<reference evidence="4" key="2">
    <citation type="journal article" date="2023" name="IMA Fungus">
        <title>Comparative genomic study of the Penicillium genus elucidates a diverse pangenome and 15 lateral gene transfer events.</title>
        <authorList>
            <person name="Petersen C."/>
            <person name="Sorensen T."/>
            <person name="Nielsen M.R."/>
            <person name="Sondergaard T.E."/>
            <person name="Sorensen J.L."/>
            <person name="Fitzpatrick D.A."/>
            <person name="Frisvad J.C."/>
            <person name="Nielsen K.L."/>
        </authorList>
    </citation>
    <scope>NUCLEOTIDE SEQUENCE</scope>
    <source>
        <strain evidence="4">IBT 34128</strain>
    </source>
</reference>
<feature type="compositionally biased region" description="Polar residues" evidence="2">
    <location>
        <begin position="28"/>
        <end position="43"/>
    </location>
</feature>
<gene>
    <name evidence="3" type="ORF">NUU61_001458</name>
    <name evidence="4" type="ORF">NUU61_001509</name>
</gene>
<dbReference type="Proteomes" id="UP001141434">
    <property type="component" value="Unassembled WGS sequence"/>
</dbReference>
<dbReference type="RefSeq" id="XP_056515307.1">
    <property type="nucleotide sequence ID" value="XM_056652040.1"/>
</dbReference>
<evidence type="ECO:0000256" key="2">
    <source>
        <dbReference type="SAM" id="MobiDB-lite"/>
    </source>
</evidence>
<organism evidence="4 5">
    <name type="scientific">Penicillium alfredii</name>
    <dbReference type="NCBI Taxonomy" id="1506179"/>
    <lineage>
        <taxon>Eukaryota</taxon>
        <taxon>Fungi</taxon>
        <taxon>Dikarya</taxon>
        <taxon>Ascomycota</taxon>
        <taxon>Pezizomycotina</taxon>
        <taxon>Eurotiomycetes</taxon>
        <taxon>Eurotiomycetidae</taxon>
        <taxon>Eurotiales</taxon>
        <taxon>Aspergillaceae</taxon>
        <taxon>Penicillium</taxon>
    </lineage>
</organism>
<keyword evidence="5" id="KW-1185">Reference proteome</keyword>
<protein>
    <submittedName>
        <fullName evidence="4">Uncharacterized protein</fullName>
    </submittedName>
</protein>
<dbReference type="GeneID" id="81391208"/>
<sequence length="208" mass="23194">MVNPGDDQSSSEPVSLLGELQHMLMVSHSPSKTGDRSSTNSPELPQEDEHRSHASGDNLCDENDVADMDEDNQEEEQQPWAMETESVVDHEPGPSQDPMSNITGDPVAYTLIRDLDDRVQNNEDQLKKQGTFNDSTHQSMTTMSHKIRALEAKVDRLQEMINDLCKSQSMPAVERKAVRTSSPLRAAVEKKRAGSRQMGLYREATKGM</sequence>
<name>A0A9W9G488_9EURO</name>
<evidence type="ECO:0000313" key="4">
    <source>
        <dbReference type="EMBL" id="KAJ5111879.1"/>
    </source>
</evidence>
<evidence type="ECO:0000256" key="1">
    <source>
        <dbReference type="SAM" id="Coils"/>
    </source>
</evidence>
<comment type="caution">
    <text evidence="4">The sequence shown here is derived from an EMBL/GenBank/DDBJ whole genome shotgun (WGS) entry which is preliminary data.</text>
</comment>
<evidence type="ECO:0000313" key="5">
    <source>
        <dbReference type="Proteomes" id="UP001141434"/>
    </source>
</evidence>
<feature type="coiled-coil region" evidence="1">
    <location>
        <begin position="140"/>
        <end position="167"/>
    </location>
</feature>
<evidence type="ECO:0000313" key="3">
    <source>
        <dbReference type="EMBL" id="KAJ5111828.1"/>
    </source>
</evidence>
<dbReference type="AlphaFoldDB" id="A0A9W9G488"/>